<dbReference type="Gene3D" id="1.10.1510.10">
    <property type="entry name" value="Uncharacterised protein YqeY/AIM41 PF09424, N-terminal domain"/>
    <property type="match status" value="1"/>
</dbReference>
<name>A0A7W9GW10_9ACTN</name>
<dbReference type="AlphaFoldDB" id="A0A7W9GW10"/>
<organism evidence="1 2">
    <name type="scientific">Jiangella mangrovi</name>
    <dbReference type="NCBI Taxonomy" id="1524084"/>
    <lineage>
        <taxon>Bacteria</taxon>
        <taxon>Bacillati</taxon>
        <taxon>Actinomycetota</taxon>
        <taxon>Actinomycetes</taxon>
        <taxon>Jiangellales</taxon>
        <taxon>Jiangellaceae</taxon>
        <taxon>Jiangella</taxon>
    </lineage>
</organism>
<dbReference type="InterPro" id="IPR042184">
    <property type="entry name" value="YqeY/Aim41_N"/>
</dbReference>
<dbReference type="RefSeq" id="WP_184827441.1">
    <property type="nucleotide sequence ID" value="NZ_JACHMM010000001.1"/>
</dbReference>
<sequence length="123" mass="12925">MTADVQAVRARLRADLVAAMKERRKDAVTALRTTLAAIDNAEAVAPAGPTGKATSEHVAGAHVGLGAAEAERLLLTAGDVRAIIEEQVAERRAEADRYDALGRPDAADRLRREAAALDPYLAG</sequence>
<evidence type="ECO:0000313" key="2">
    <source>
        <dbReference type="Proteomes" id="UP000542813"/>
    </source>
</evidence>
<reference evidence="1 2" key="1">
    <citation type="submission" date="2020-08" db="EMBL/GenBank/DDBJ databases">
        <title>Sequencing the genomes of 1000 actinobacteria strains.</title>
        <authorList>
            <person name="Klenk H.-P."/>
        </authorList>
    </citation>
    <scope>NUCLEOTIDE SEQUENCE [LARGE SCALE GENOMIC DNA]</scope>
    <source>
        <strain evidence="1 2">DSM 102122</strain>
    </source>
</reference>
<accession>A0A7W9GW10</accession>
<proteinExistence type="predicted"/>
<comment type="caution">
    <text evidence="1">The sequence shown here is derived from an EMBL/GenBank/DDBJ whole genome shotgun (WGS) entry which is preliminary data.</text>
</comment>
<keyword evidence="2" id="KW-1185">Reference proteome</keyword>
<gene>
    <name evidence="1" type="ORF">HD601_005577</name>
</gene>
<evidence type="ECO:0000313" key="1">
    <source>
        <dbReference type="EMBL" id="MBB5791002.1"/>
    </source>
</evidence>
<protein>
    <submittedName>
        <fullName evidence="1">Uncharacterized protein YqeY</fullName>
    </submittedName>
</protein>
<dbReference type="Proteomes" id="UP000542813">
    <property type="component" value="Unassembled WGS sequence"/>
</dbReference>
<dbReference type="EMBL" id="JACHMM010000001">
    <property type="protein sequence ID" value="MBB5791002.1"/>
    <property type="molecule type" value="Genomic_DNA"/>
</dbReference>